<dbReference type="OrthoDB" id="4624at2"/>
<feature type="transmembrane region" description="Helical" evidence="1">
    <location>
        <begin position="82"/>
        <end position="101"/>
    </location>
</feature>
<name>A0A9X8UHU1_9FIRM</name>
<dbReference type="GO" id="GO:0022857">
    <property type="term" value="F:transmembrane transporter activity"/>
    <property type="evidence" value="ECO:0007669"/>
    <property type="project" value="InterPro"/>
</dbReference>
<keyword evidence="3" id="KW-1185">Reference proteome</keyword>
<accession>A0A9X8UHU1</accession>
<comment type="caution">
    <text evidence="2">The sequence shown here is derived from an EMBL/GenBank/DDBJ whole genome shotgun (WGS) entry which is preliminary data.</text>
</comment>
<evidence type="ECO:0000313" key="2">
    <source>
        <dbReference type="EMBL" id="TCL42381.1"/>
    </source>
</evidence>
<protein>
    <submittedName>
        <fullName evidence="2">ECF transporter S component (Folate family)</fullName>
    </submittedName>
</protein>
<evidence type="ECO:0000256" key="1">
    <source>
        <dbReference type="SAM" id="Phobius"/>
    </source>
</evidence>
<keyword evidence="1" id="KW-0472">Membrane</keyword>
<reference evidence="2 3" key="1">
    <citation type="submission" date="2019-03" db="EMBL/GenBank/DDBJ databases">
        <title>Genomic Encyclopedia of Type Strains, Phase IV (KMG-IV): sequencing the most valuable type-strain genomes for metagenomic binning, comparative biology and taxonomic classification.</title>
        <authorList>
            <person name="Goeker M."/>
        </authorList>
    </citation>
    <scope>NUCLEOTIDE SEQUENCE [LARGE SCALE GENOMIC DNA]</scope>
    <source>
        <strain evidence="2 3">DSM 100433</strain>
    </source>
</reference>
<dbReference type="Pfam" id="PF12822">
    <property type="entry name" value="ECF_trnsprt"/>
    <property type="match status" value="1"/>
</dbReference>
<organism evidence="2 3">
    <name type="scientific">Harryflintia acetispora</name>
    <dbReference type="NCBI Taxonomy" id="1849041"/>
    <lineage>
        <taxon>Bacteria</taxon>
        <taxon>Bacillati</taxon>
        <taxon>Bacillota</taxon>
        <taxon>Clostridia</taxon>
        <taxon>Eubacteriales</taxon>
        <taxon>Oscillospiraceae</taxon>
        <taxon>Harryflintia</taxon>
    </lineage>
</organism>
<dbReference type="AlphaFoldDB" id="A0A9X8UHU1"/>
<dbReference type="NCBIfam" id="TIGR04518">
    <property type="entry name" value="ECF_S_folT_fam"/>
    <property type="match status" value="1"/>
</dbReference>
<feature type="transmembrane region" description="Helical" evidence="1">
    <location>
        <begin position="44"/>
        <end position="70"/>
    </location>
</feature>
<feature type="transmembrane region" description="Helical" evidence="1">
    <location>
        <begin position="20"/>
        <end position="37"/>
    </location>
</feature>
<dbReference type="InterPro" id="IPR024529">
    <property type="entry name" value="ECF_trnsprt_substrate-spec"/>
</dbReference>
<dbReference type="Proteomes" id="UP000294682">
    <property type="component" value="Unassembled WGS sequence"/>
</dbReference>
<sequence>MLESIRLSYRSLREARTLTTMSILIALGLLLGLVTLVPNEFLKIGLGFTVTSAMGFLFGPVPACLGAGAIDVLRFFLRPTGPYFFGFTFNALLTGTIYGLLLYHRRPTFWRCLLTKGVVSLTVNVILSTLWLAVLYGQAINVLLPVRLIKNAVALPVEAAIMFFILKTMERVRQVQRK</sequence>
<dbReference type="Gene3D" id="1.10.1760.20">
    <property type="match status" value="1"/>
</dbReference>
<keyword evidence="1" id="KW-0812">Transmembrane</keyword>
<evidence type="ECO:0000313" key="3">
    <source>
        <dbReference type="Proteomes" id="UP000294682"/>
    </source>
</evidence>
<keyword evidence="1" id="KW-1133">Transmembrane helix</keyword>
<dbReference type="RefSeq" id="WP_079699880.1">
    <property type="nucleotide sequence ID" value="NZ_JADNAH010000123.1"/>
</dbReference>
<feature type="transmembrane region" description="Helical" evidence="1">
    <location>
        <begin position="148"/>
        <end position="166"/>
    </location>
</feature>
<dbReference type="EMBL" id="SLUK01000010">
    <property type="protein sequence ID" value="TCL42381.1"/>
    <property type="molecule type" value="Genomic_DNA"/>
</dbReference>
<dbReference type="InterPro" id="IPR030949">
    <property type="entry name" value="ECF_S_folate_fam"/>
</dbReference>
<feature type="transmembrane region" description="Helical" evidence="1">
    <location>
        <begin position="113"/>
        <end position="136"/>
    </location>
</feature>
<gene>
    <name evidence="2" type="ORF">EDD78_1105</name>
</gene>
<proteinExistence type="predicted"/>